<evidence type="ECO:0000313" key="4">
    <source>
        <dbReference type="EnsemblMetazoa" id="ASIC009334-PA"/>
    </source>
</evidence>
<name>A0A084VUQ9_ANOSI</name>
<dbReference type="PANTHER" id="PTHR24157:SF3">
    <property type="entry name" value="ANKYRIN REPEAT, SAM AND BASIC LEUCINE ZIPPER DOMAIN-CONTAINING PROTEIN 1"/>
    <property type="match status" value="1"/>
</dbReference>
<dbReference type="GO" id="GO:0071546">
    <property type="term" value="C:pi-body"/>
    <property type="evidence" value="ECO:0007669"/>
    <property type="project" value="TreeGrafter"/>
</dbReference>
<dbReference type="EMBL" id="KE525139">
    <property type="protein sequence ID" value="KFB41703.1"/>
    <property type="molecule type" value="Genomic_DNA"/>
</dbReference>
<keyword evidence="2" id="KW-0472">Membrane</keyword>
<dbReference type="VEuPathDB" id="VectorBase:ASIC009334"/>
<dbReference type="VEuPathDB" id="VectorBase:ASIS021371"/>
<dbReference type="STRING" id="74873.A0A084VUQ9"/>
<organism evidence="3">
    <name type="scientific">Anopheles sinensis</name>
    <name type="common">Mosquito</name>
    <dbReference type="NCBI Taxonomy" id="74873"/>
    <lineage>
        <taxon>Eukaryota</taxon>
        <taxon>Metazoa</taxon>
        <taxon>Ecdysozoa</taxon>
        <taxon>Arthropoda</taxon>
        <taxon>Hexapoda</taxon>
        <taxon>Insecta</taxon>
        <taxon>Pterygota</taxon>
        <taxon>Neoptera</taxon>
        <taxon>Endopterygota</taxon>
        <taxon>Diptera</taxon>
        <taxon>Nematocera</taxon>
        <taxon>Culicoidea</taxon>
        <taxon>Culicidae</taxon>
        <taxon>Anophelinae</taxon>
        <taxon>Anopheles</taxon>
    </lineage>
</organism>
<keyword evidence="2" id="KW-0812">Transmembrane</keyword>
<dbReference type="OMA" id="PFMFACR"/>
<dbReference type="Pfam" id="PF12796">
    <property type="entry name" value="Ank_2"/>
    <property type="match status" value="2"/>
</dbReference>
<dbReference type="EnsemblMetazoa" id="ASIC009334-RA">
    <property type="protein sequence ID" value="ASIC009334-PA"/>
    <property type="gene ID" value="ASIC009334"/>
</dbReference>
<keyword evidence="1" id="KW-0040">ANK repeat</keyword>
<dbReference type="OrthoDB" id="439236at2759"/>
<accession>A0A084VUQ9</accession>
<evidence type="ECO:0000256" key="1">
    <source>
        <dbReference type="PROSITE-ProRule" id="PRU00023"/>
    </source>
</evidence>
<evidence type="ECO:0000313" key="3">
    <source>
        <dbReference type="EMBL" id="KFB41703.1"/>
    </source>
</evidence>
<keyword evidence="2" id="KW-1133">Transmembrane helix</keyword>
<dbReference type="InterPro" id="IPR002110">
    <property type="entry name" value="Ankyrin_rpt"/>
</dbReference>
<dbReference type="SUPFAM" id="SSF47769">
    <property type="entry name" value="SAM/Pointed domain"/>
    <property type="match status" value="1"/>
</dbReference>
<dbReference type="InterPro" id="IPR036770">
    <property type="entry name" value="Ankyrin_rpt-contain_sf"/>
</dbReference>
<proteinExistence type="predicted"/>
<dbReference type="EMBL" id="ATLV01016988">
    <property type="status" value="NOT_ANNOTATED_CDS"/>
    <property type="molecule type" value="Genomic_DNA"/>
</dbReference>
<dbReference type="Gene3D" id="1.25.40.20">
    <property type="entry name" value="Ankyrin repeat-containing domain"/>
    <property type="match status" value="2"/>
</dbReference>
<feature type="transmembrane region" description="Helical" evidence="2">
    <location>
        <begin position="435"/>
        <end position="455"/>
    </location>
</feature>
<gene>
    <name evidence="3" type="ORF">ZHAS_00009334</name>
</gene>
<dbReference type="SMART" id="SM00248">
    <property type="entry name" value="ANK"/>
    <property type="match status" value="6"/>
</dbReference>
<reference evidence="3 5" key="1">
    <citation type="journal article" date="2014" name="BMC Genomics">
        <title>Genome sequence of Anopheles sinensis provides insight into genetics basis of mosquito competence for malaria parasites.</title>
        <authorList>
            <person name="Zhou D."/>
            <person name="Zhang D."/>
            <person name="Ding G."/>
            <person name="Shi L."/>
            <person name="Hou Q."/>
            <person name="Ye Y."/>
            <person name="Xu Y."/>
            <person name="Zhou H."/>
            <person name="Xiong C."/>
            <person name="Li S."/>
            <person name="Yu J."/>
            <person name="Hong S."/>
            <person name="Yu X."/>
            <person name="Zou P."/>
            <person name="Chen C."/>
            <person name="Chang X."/>
            <person name="Wang W."/>
            <person name="Lv Y."/>
            <person name="Sun Y."/>
            <person name="Ma L."/>
            <person name="Shen B."/>
            <person name="Zhu C."/>
        </authorList>
    </citation>
    <scope>NUCLEOTIDE SEQUENCE [LARGE SCALE GENOMIC DNA]</scope>
</reference>
<dbReference type="PROSITE" id="PS50297">
    <property type="entry name" value="ANK_REP_REGION"/>
    <property type="match status" value="1"/>
</dbReference>
<feature type="repeat" description="ANK" evidence="1">
    <location>
        <begin position="180"/>
        <end position="212"/>
    </location>
</feature>
<keyword evidence="5" id="KW-1185">Reference proteome</keyword>
<dbReference type="AlphaFoldDB" id="A0A084VUQ9"/>
<evidence type="ECO:0000256" key="2">
    <source>
        <dbReference type="SAM" id="Phobius"/>
    </source>
</evidence>
<feature type="repeat" description="ANK" evidence="1">
    <location>
        <begin position="148"/>
        <end position="180"/>
    </location>
</feature>
<protein>
    <submittedName>
        <fullName evidence="3">AGAP010482-PA-like protein</fullName>
    </submittedName>
</protein>
<evidence type="ECO:0000313" key="5">
    <source>
        <dbReference type="Proteomes" id="UP000030765"/>
    </source>
</evidence>
<dbReference type="PROSITE" id="PS50088">
    <property type="entry name" value="ANK_REPEAT"/>
    <property type="match status" value="2"/>
</dbReference>
<dbReference type="SUPFAM" id="SSF48403">
    <property type="entry name" value="Ankyrin repeat"/>
    <property type="match status" value="1"/>
</dbReference>
<dbReference type="Proteomes" id="UP000030765">
    <property type="component" value="Unassembled WGS sequence"/>
</dbReference>
<dbReference type="InterPro" id="IPR013761">
    <property type="entry name" value="SAM/pointed_sf"/>
</dbReference>
<reference evidence="4" key="2">
    <citation type="submission" date="2020-05" db="UniProtKB">
        <authorList>
            <consortium name="EnsemblMetazoa"/>
        </authorList>
    </citation>
    <scope>IDENTIFICATION</scope>
</reference>
<sequence length="463" mass="52683">MFRPAGYDDSEEDDYDEYGYISDYKPKKINWMTELQQTEQTEDYDTMLYNAILDDNLDEVKRVLQLANDLRSGACLRQGWPALFYACYETKLAIVQYLLEIGIDVRRSYNLQTALMVACSSPNPTELVYPIVRVLVENGAIVGVVDRYGWSPLMFACKEGHLEVVKEIIGESSLLSVDNEGNTALFHAVKNNHLEIVKVLLKAGAPGNIVNREGFTPRQCAVTANYMDIADLLPAEKEDCYELPAKYMTYTNYRDFIHGETEQDPPEYSSEIGMLLFGMHSENNIRFVAQANMNLFELLTATDERLQEIGIKYPIERKRILLGLYDFHRQPWSKNSLWTSSSPGALDCYDVQESLGNMLRQLTVIHGSVLYTKNLTSGYDPEVFAKVLQKSKLLGKLEELRTTIGLLQKQMTEIHKLSSPKPVLHITKQDTKHSISYKAFSIGACVFIGSIAIWIKLRYKLQS</sequence>
<dbReference type="PANTHER" id="PTHR24157">
    <property type="entry name" value="ANKYRIN REPEAT, SAM AND BASIC LEUCINE ZIPPER DOMAIN-CONTAINING PROTEIN 1"/>
    <property type="match status" value="1"/>
</dbReference>